<evidence type="ECO:0000256" key="1">
    <source>
        <dbReference type="SAM" id="Phobius"/>
    </source>
</evidence>
<dbReference type="Proteomes" id="UP000202511">
    <property type="component" value="Segment"/>
</dbReference>
<accession>A0A0B5J822</accession>
<dbReference type="GeneID" id="23462987"/>
<keyword evidence="1" id="KW-1133">Transmembrane helix</keyword>
<sequence>MPRIVGRQVGVPQARRRHACTKIDVAKETRDPVDDLGWQVIELVRHACGHPIFVFFSIVLVLLFFQTHPLKLFCVPLFCCDGPCARSSNSNKKWQSKPLTTRQTPTRTALVFFKNIFVSVMDRPIRKERLSMRPKFVVAPRPLCRPGETDTRVHDRHKVFFCGGFGKFPWWLPCHGSLFMRQ</sequence>
<reference evidence="2 3" key="1">
    <citation type="journal article" date="2015" name="Parasitol. Res.">
        <title>Viruses in close associations with free-living amoebae.</title>
        <authorList>
            <person name="Scheid P."/>
        </authorList>
    </citation>
    <scope>NUCLEOTIDE SEQUENCE [LARGE SCALE GENOMIC DNA]</scope>
    <source>
        <strain evidence="2">KlaHel</strain>
    </source>
</reference>
<keyword evidence="1" id="KW-0812">Transmembrane</keyword>
<dbReference type="KEGG" id="vg:23462987"/>
<feature type="transmembrane region" description="Helical" evidence="1">
    <location>
        <begin position="43"/>
        <end position="65"/>
    </location>
</feature>
<dbReference type="EMBL" id="KP136319">
    <property type="protein sequence ID" value="AJF98070.1"/>
    <property type="molecule type" value="Genomic_DNA"/>
</dbReference>
<dbReference type="RefSeq" id="YP_009120305.1">
    <property type="nucleotide sequence ID" value="NC_026440.1"/>
</dbReference>
<evidence type="ECO:0000313" key="3">
    <source>
        <dbReference type="Proteomes" id="UP000202511"/>
    </source>
</evidence>
<proteinExistence type="predicted"/>
<protein>
    <submittedName>
        <fullName evidence="2">Uncharacterized protein</fullName>
    </submittedName>
</protein>
<keyword evidence="1" id="KW-0472">Membrane</keyword>
<evidence type="ECO:0000313" key="2">
    <source>
        <dbReference type="EMBL" id="AJF98070.1"/>
    </source>
</evidence>
<name>A0A0B5J822_9VIRU</name>
<organism evidence="2 3">
    <name type="scientific">Pandoravirus inopinatum</name>
    <dbReference type="NCBI Taxonomy" id="1605721"/>
    <lineage>
        <taxon>Viruses</taxon>
        <taxon>Pandoravirus</taxon>
    </lineage>
</organism>